<reference evidence="1" key="1">
    <citation type="submission" date="2020-06" db="EMBL/GenBank/DDBJ databases">
        <title>WGS assembly of Ceratodon purpureus strain R40.</title>
        <authorList>
            <person name="Carey S.B."/>
            <person name="Jenkins J."/>
            <person name="Shu S."/>
            <person name="Lovell J.T."/>
            <person name="Sreedasyam A."/>
            <person name="Maumus F."/>
            <person name="Tiley G.P."/>
            <person name="Fernandez-Pozo N."/>
            <person name="Barry K."/>
            <person name="Chen C."/>
            <person name="Wang M."/>
            <person name="Lipzen A."/>
            <person name="Daum C."/>
            <person name="Saski C.A."/>
            <person name="Payton A.C."/>
            <person name="Mcbreen J.C."/>
            <person name="Conrad R.E."/>
            <person name="Kollar L.M."/>
            <person name="Olsson S."/>
            <person name="Huttunen S."/>
            <person name="Landis J.B."/>
            <person name="Wickett N.J."/>
            <person name="Johnson M.G."/>
            <person name="Rensing S.A."/>
            <person name="Grimwood J."/>
            <person name="Schmutz J."/>
            <person name="Mcdaniel S.F."/>
        </authorList>
    </citation>
    <scope>NUCLEOTIDE SEQUENCE</scope>
    <source>
        <strain evidence="1">R40</strain>
    </source>
</reference>
<gene>
    <name evidence="1" type="ORF">KC19_4G075500</name>
</gene>
<name>A0A8T0I7S1_CERPU</name>
<comment type="caution">
    <text evidence="1">The sequence shown here is derived from an EMBL/GenBank/DDBJ whole genome shotgun (WGS) entry which is preliminary data.</text>
</comment>
<proteinExistence type="predicted"/>
<organism evidence="1 2">
    <name type="scientific">Ceratodon purpureus</name>
    <name type="common">Fire moss</name>
    <name type="synonym">Dicranum purpureum</name>
    <dbReference type="NCBI Taxonomy" id="3225"/>
    <lineage>
        <taxon>Eukaryota</taxon>
        <taxon>Viridiplantae</taxon>
        <taxon>Streptophyta</taxon>
        <taxon>Embryophyta</taxon>
        <taxon>Bryophyta</taxon>
        <taxon>Bryophytina</taxon>
        <taxon>Bryopsida</taxon>
        <taxon>Dicranidae</taxon>
        <taxon>Pseudoditrichales</taxon>
        <taxon>Ditrichaceae</taxon>
        <taxon>Ceratodon</taxon>
    </lineage>
</organism>
<sequence length="99" mass="11190">MLEICSRPSCRSLQVSVSLNSRGGFRHSHKSVIGHILPVYTTHQKAHDEVQFWSSPTENDIQLHSVVHRFASSLSVSGVQNTNCVVHRVDTATQHRFRK</sequence>
<dbReference type="EMBL" id="CM026424">
    <property type="protein sequence ID" value="KAG0579137.1"/>
    <property type="molecule type" value="Genomic_DNA"/>
</dbReference>
<protein>
    <submittedName>
        <fullName evidence="1">Uncharacterized protein</fullName>
    </submittedName>
</protein>
<evidence type="ECO:0000313" key="2">
    <source>
        <dbReference type="Proteomes" id="UP000822688"/>
    </source>
</evidence>
<evidence type="ECO:0000313" key="1">
    <source>
        <dbReference type="EMBL" id="KAG0579137.1"/>
    </source>
</evidence>
<dbReference type="AlphaFoldDB" id="A0A8T0I7S1"/>
<keyword evidence="2" id="KW-1185">Reference proteome</keyword>
<dbReference type="Proteomes" id="UP000822688">
    <property type="component" value="Chromosome 4"/>
</dbReference>
<accession>A0A8T0I7S1</accession>